<gene>
    <name evidence="6" type="ORF">HU200_052492</name>
</gene>
<dbReference type="EMBL" id="JACEFO010002292">
    <property type="protein sequence ID" value="KAF8667869.1"/>
    <property type="molecule type" value="Genomic_DNA"/>
</dbReference>
<evidence type="ECO:0000256" key="2">
    <source>
        <dbReference type="ARBA" id="ARBA00023125"/>
    </source>
</evidence>
<proteinExistence type="predicted"/>
<keyword evidence="1" id="KW-0805">Transcription regulation</keyword>
<reference evidence="6" key="1">
    <citation type="submission" date="2020-07" db="EMBL/GenBank/DDBJ databases">
        <title>Genome sequence and genetic diversity analysis of an under-domesticated orphan crop, white fonio (Digitaria exilis).</title>
        <authorList>
            <person name="Bennetzen J.L."/>
            <person name="Chen S."/>
            <person name="Ma X."/>
            <person name="Wang X."/>
            <person name="Yssel A.E.J."/>
            <person name="Chaluvadi S.R."/>
            <person name="Johnson M."/>
            <person name="Gangashetty P."/>
            <person name="Hamidou F."/>
            <person name="Sanogo M.D."/>
            <person name="Zwaenepoel A."/>
            <person name="Wallace J."/>
            <person name="Van De Peer Y."/>
            <person name="Van Deynze A."/>
        </authorList>
    </citation>
    <scope>NUCLEOTIDE SEQUENCE</scope>
    <source>
        <tissue evidence="6">Leaves</tissue>
    </source>
</reference>
<dbReference type="AlphaFoldDB" id="A0A835E8K1"/>
<evidence type="ECO:0000313" key="7">
    <source>
        <dbReference type="Proteomes" id="UP000636709"/>
    </source>
</evidence>
<dbReference type="PANTHER" id="PTHR31744">
    <property type="entry name" value="PROTEIN CUP-SHAPED COTYLEDON 2-RELATED"/>
    <property type="match status" value="1"/>
</dbReference>
<organism evidence="6 7">
    <name type="scientific">Digitaria exilis</name>
    <dbReference type="NCBI Taxonomy" id="1010633"/>
    <lineage>
        <taxon>Eukaryota</taxon>
        <taxon>Viridiplantae</taxon>
        <taxon>Streptophyta</taxon>
        <taxon>Embryophyta</taxon>
        <taxon>Tracheophyta</taxon>
        <taxon>Spermatophyta</taxon>
        <taxon>Magnoliopsida</taxon>
        <taxon>Liliopsida</taxon>
        <taxon>Poales</taxon>
        <taxon>Poaceae</taxon>
        <taxon>PACMAD clade</taxon>
        <taxon>Panicoideae</taxon>
        <taxon>Panicodae</taxon>
        <taxon>Paniceae</taxon>
        <taxon>Anthephorinae</taxon>
        <taxon>Digitaria</taxon>
    </lineage>
</organism>
<keyword evidence="4" id="KW-0539">Nucleus</keyword>
<dbReference type="InterPro" id="IPR003441">
    <property type="entry name" value="NAC-dom"/>
</dbReference>
<dbReference type="FunFam" id="2.170.150.80:FF:000003">
    <property type="entry name" value="NAC domain-containing protein"/>
    <property type="match status" value="1"/>
</dbReference>
<evidence type="ECO:0000256" key="3">
    <source>
        <dbReference type="ARBA" id="ARBA00023163"/>
    </source>
</evidence>
<dbReference type="Pfam" id="PF02365">
    <property type="entry name" value="NAM"/>
    <property type="match status" value="1"/>
</dbReference>
<dbReference type="GO" id="GO:0003677">
    <property type="term" value="F:DNA binding"/>
    <property type="evidence" value="ECO:0007669"/>
    <property type="project" value="UniProtKB-KW"/>
</dbReference>
<keyword evidence="7" id="KW-1185">Reference proteome</keyword>
<dbReference type="OrthoDB" id="1667455at2759"/>
<sequence length="347" mass="39104">MHPSSGPLSVPPGFRFHPTDEELLYYYLRKKVAYEPIDLDVIREIDLNKLEPWDLKDRCRIGTGPQNEWYFFSHKDKKYPTGTRTNRATTAGFWKATGRDKAIFLGSARRIGLRKTLVFYIGRAPHGKKTDWIMHEYRLDEENVEIQEDGWVVCRVFKKKNYQRGFNPAEMATLDDDELQPFPAVPVPGSLPTDHKHNPHLMQYEFPTFDPTMQLPQLMNADQQPVQTLLSSQPGVPIAMSSLDVECSQNLMKLTSNGSDGMLNGGGGVVGGVDRFTGTTDWSILDKLLASHQNLDQLFQGKVSTAPAPPMAPYHQQLMELGGSSSLQRLPLQYLGGEAADLLRFPK</sequence>
<comment type="caution">
    <text evidence="6">The sequence shown here is derived from an EMBL/GenBank/DDBJ whole genome shotgun (WGS) entry which is preliminary data.</text>
</comment>
<protein>
    <recommendedName>
        <fullName evidence="5">NAC domain-containing protein</fullName>
    </recommendedName>
</protein>
<evidence type="ECO:0000313" key="6">
    <source>
        <dbReference type="EMBL" id="KAF8667869.1"/>
    </source>
</evidence>
<dbReference type="PROSITE" id="PS51005">
    <property type="entry name" value="NAC"/>
    <property type="match status" value="1"/>
</dbReference>
<evidence type="ECO:0000256" key="1">
    <source>
        <dbReference type="ARBA" id="ARBA00023015"/>
    </source>
</evidence>
<accession>A0A835E8K1</accession>
<evidence type="ECO:0000259" key="5">
    <source>
        <dbReference type="PROSITE" id="PS51005"/>
    </source>
</evidence>
<dbReference type="Gene3D" id="2.170.150.80">
    <property type="entry name" value="NAC domain"/>
    <property type="match status" value="1"/>
</dbReference>
<keyword evidence="3" id="KW-0804">Transcription</keyword>
<dbReference type="Gramene" id="Dexi4B01G0014420.1">
    <property type="protein sequence ID" value="Dexi4B01G0014420.1:cds"/>
    <property type="gene ID" value="Dexi4B01G0014420"/>
</dbReference>
<dbReference type="SUPFAM" id="SSF101941">
    <property type="entry name" value="NAC domain"/>
    <property type="match status" value="1"/>
</dbReference>
<dbReference type="Proteomes" id="UP000636709">
    <property type="component" value="Unassembled WGS sequence"/>
</dbReference>
<evidence type="ECO:0000256" key="4">
    <source>
        <dbReference type="ARBA" id="ARBA00023242"/>
    </source>
</evidence>
<dbReference type="InterPro" id="IPR036093">
    <property type="entry name" value="NAC_dom_sf"/>
</dbReference>
<name>A0A835E8K1_9POAL</name>
<feature type="domain" description="NAC" evidence="5">
    <location>
        <begin position="10"/>
        <end position="159"/>
    </location>
</feature>
<dbReference type="GO" id="GO:0006355">
    <property type="term" value="P:regulation of DNA-templated transcription"/>
    <property type="evidence" value="ECO:0007669"/>
    <property type="project" value="InterPro"/>
</dbReference>
<keyword evidence="2" id="KW-0238">DNA-binding</keyword>
<dbReference type="PANTHER" id="PTHR31744:SF212">
    <property type="entry name" value="PROTEIN SOMBRERO-LIKE ISOFORM X2"/>
    <property type="match status" value="1"/>
</dbReference>